<keyword evidence="2 4" id="KW-0863">Zinc-finger</keyword>
<proteinExistence type="predicted"/>
<dbReference type="SUPFAM" id="SSF144232">
    <property type="entry name" value="HIT/MYND zinc finger-like"/>
    <property type="match status" value="1"/>
</dbReference>
<dbReference type="EMBL" id="ML978068">
    <property type="protein sequence ID" value="KAF2017120.1"/>
    <property type="molecule type" value="Genomic_DNA"/>
</dbReference>
<dbReference type="OrthoDB" id="432970at2759"/>
<dbReference type="PROSITE" id="PS50865">
    <property type="entry name" value="ZF_MYND_2"/>
    <property type="match status" value="1"/>
</dbReference>
<dbReference type="Proteomes" id="UP000799778">
    <property type="component" value="Unassembled WGS sequence"/>
</dbReference>
<dbReference type="GeneID" id="54291104"/>
<dbReference type="PROSITE" id="PS01360">
    <property type="entry name" value="ZF_MYND_1"/>
    <property type="match status" value="1"/>
</dbReference>
<evidence type="ECO:0000259" key="5">
    <source>
        <dbReference type="PROSITE" id="PS50865"/>
    </source>
</evidence>
<accession>A0A6A5XWV2</accession>
<reference evidence="6" key="1">
    <citation type="journal article" date="2020" name="Stud. Mycol.">
        <title>101 Dothideomycetes genomes: a test case for predicting lifestyles and emergence of pathogens.</title>
        <authorList>
            <person name="Haridas S."/>
            <person name="Albert R."/>
            <person name="Binder M."/>
            <person name="Bloem J."/>
            <person name="Labutti K."/>
            <person name="Salamov A."/>
            <person name="Andreopoulos B."/>
            <person name="Baker S."/>
            <person name="Barry K."/>
            <person name="Bills G."/>
            <person name="Bluhm B."/>
            <person name="Cannon C."/>
            <person name="Castanera R."/>
            <person name="Culley D."/>
            <person name="Daum C."/>
            <person name="Ezra D."/>
            <person name="Gonzalez J."/>
            <person name="Henrissat B."/>
            <person name="Kuo A."/>
            <person name="Liang C."/>
            <person name="Lipzen A."/>
            <person name="Lutzoni F."/>
            <person name="Magnuson J."/>
            <person name="Mondo S."/>
            <person name="Nolan M."/>
            <person name="Ohm R."/>
            <person name="Pangilinan J."/>
            <person name="Park H.-J."/>
            <person name="Ramirez L."/>
            <person name="Alfaro M."/>
            <person name="Sun H."/>
            <person name="Tritt A."/>
            <person name="Yoshinaga Y."/>
            <person name="Zwiers L.-H."/>
            <person name="Turgeon B."/>
            <person name="Goodwin S."/>
            <person name="Spatafora J."/>
            <person name="Crous P."/>
            <person name="Grigoriev I."/>
        </authorList>
    </citation>
    <scope>NUCLEOTIDE SEQUENCE</scope>
    <source>
        <strain evidence="6">CBS 175.79</strain>
    </source>
</reference>
<feature type="domain" description="MYND-type" evidence="5">
    <location>
        <begin position="7"/>
        <end position="49"/>
    </location>
</feature>
<dbReference type="InterPro" id="IPR002893">
    <property type="entry name" value="Znf_MYND"/>
</dbReference>
<keyword evidence="7" id="KW-1185">Reference proteome</keyword>
<name>A0A6A5XWV2_9PLEO</name>
<dbReference type="AlphaFoldDB" id="A0A6A5XWV2"/>
<evidence type="ECO:0000313" key="6">
    <source>
        <dbReference type="EMBL" id="KAF2017120.1"/>
    </source>
</evidence>
<gene>
    <name evidence="6" type="ORF">BU24DRAFT_490346</name>
</gene>
<keyword evidence="3" id="KW-0862">Zinc</keyword>
<keyword evidence="1" id="KW-0479">Metal-binding</keyword>
<evidence type="ECO:0000256" key="3">
    <source>
        <dbReference type="ARBA" id="ARBA00022833"/>
    </source>
</evidence>
<protein>
    <recommendedName>
        <fullName evidence="5">MYND-type domain-containing protein</fullName>
    </recommendedName>
</protein>
<dbReference type="Pfam" id="PF01753">
    <property type="entry name" value="zf-MYND"/>
    <property type="match status" value="1"/>
</dbReference>
<dbReference type="GO" id="GO:0008270">
    <property type="term" value="F:zinc ion binding"/>
    <property type="evidence" value="ECO:0007669"/>
    <property type="project" value="UniProtKB-KW"/>
</dbReference>
<sequence length="262" mass="29272">MAPTPFCFVCQKQQSANGDQLLCCGNCRLYWYCSKECQKSAWKLHKPDCKILADKSSFTSTTGPDFLHYIKFSKPHAKDIDLIGPFHPIEDAAVSIRERLERENSQDGLKIFDFLFNTTGMSSVIAQTAALAEGNHLRVTFTNESNPEVTKALQSRKPGASVDTYNVMTMRPNFAAFNNPKSHDHVLVDEQDIYKTFLSKDEANQTAKDLLQEWKKESGEGAKVDSNTHDEDMLAGAVLPQKGIPRCLQVNHDATARPDVSN</sequence>
<evidence type="ECO:0000256" key="4">
    <source>
        <dbReference type="PROSITE-ProRule" id="PRU00134"/>
    </source>
</evidence>
<evidence type="ECO:0000313" key="7">
    <source>
        <dbReference type="Proteomes" id="UP000799778"/>
    </source>
</evidence>
<evidence type="ECO:0000256" key="1">
    <source>
        <dbReference type="ARBA" id="ARBA00022723"/>
    </source>
</evidence>
<evidence type="ECO:0000256" key="2">
    <source>
        <dbReference type="ARBA" id="ARBA00022771"/>
    </source>
</evidence>
<organism evidence="6 7">
    <name type="scientific">Aaosphaeria arxii CBS 175.79</name>
    <dbReference type="NCBI Taxonomy" id="1450172"/>
    <lineage>
        <taxon>Eukaryota</taxon>
        <taxon>Fungi</taxon>
        <taxon>Dikarya</taxon>
        <taxon>Ascomycota</taxon>
        <taxon>Pezizomycotina</taxon>
        <taxon>Dothideomycetes</taxon>
        <taxon>Pleosporomycetidae</taxon>
        <taxon>Pleosporales</taxon>
        <taxon>Pleosporales incertae sedis</taxon>
        <taxon>Aaosphaeria</taxon>
    </lineage>
</organism>
<dbReference type="Gene3D" id="6.10.140.2220">
    <property type="match status" value="1"/>
</dbReference>
<dbReference type="RefSeq" id="XP_033385459.1">
    <property type="nucleotide sequence ID" value="XM_033533707.1"/>
</dbReference>